<dbReference type="Proteomes" id="UP001519287">
    <property type="component" value="Unassembled WGS sequence"/>
</dbReference>
<dbReference type="RefSeq" id="WP_209975113.1">
    <property type="nucleotide sequence ID" value="NZ_JAGGLB010000018.1"/>
</dbReference>
<protein>
    <submittedName>
        <fullName evidence="1">Uncharacterized protein</fullName>
    </submittedName>
</protein>
<comment type="caution">
    <text evidence="1">The sequence shown here is derived from an EMBL/GenBank/DDBJ whole genome shotgun (WGS) entry which is preliminary data.</text>
</comment>
<organism evidence="1 2">
    <name type="scientific">Paenibacillus eucommiae</name>
    <dbReference type="NCBI Taxonomy" id="1355755"/>
    <lineage>
        <taxon>Bacteria</taxon>
        <taxon>Bacillati</taxon>
        <taxon>Bacillota</taxon>
        <taxon>Bacilli</taxon>
        <taxon>Bacillales</taxon>
        <taxon>Paenibacillaceae</taxon>
        <taxon>Paenibacillus</taxon>
    </lineage>
</organism>
<sequence length="78" mass="8486">MFFIVKTLDRLHILELTMKNIVKTPFFQPEGAFSPHIAMKIIIKMLIHLKILALTIKNIVNSSPPSVAGGAAGAMLSG</sequence>
<evidence type="ECO:0000313" key="2">
    <source>
        <dbReference type="Proteomes" id="UP001519287"/>
    </source>
</evidence>
<name>A0ABS4J0M1_9BACL</name>
<evidence type="ECO:0000313" key="1">
    <source>
        <dbReference type="EMBL" id="MBP1993345.1"/>
    </source>
</evidence>
<keyword evidence="2" id="KW-1185">Reference proteome</keyword>
<gene>
    <name evidence="1" type="ORF">J2Z66_004966</name>
</gene>
<accession>A0ABS4J0M1</accession>
<proteinExistence type="predicted"/>
<reference evidence="1 2" key="1">
    <citation type="submission" date="2021-03" db="EMBL/GenBank/DDBJ databases">
        <title>Genomic Encyclopedia of Type Strains, Phase IV (KMG-IV): sequencing the most valuable type-strain genomes for metagenomic binning, comparative biology and taxonomic classification.</title>
        <authorList>
            <person name="Goeker M."/>
        </authorList>
    </citation>
    <scope>NUCLEOTIDE SEQUENCE [LARGE SCALE GENOMIC DNA]</scope>
    <source>
        <strain evidence="1 2">DSM 26048</strain>
    </source>
</reference>
<dbReference type="EMBL" id="JAGGLB010000018">
    <property type="protein sequence ID" value="MBP1993345.1"/>
    <property type="molecule type" value="Genomic_DNA"/>
</dbReference>